<evidence type="ECO:0000313" key="3">
    <source>
        <dbReference type="Proteomes" id="UP000740557"/>
    </source>
</evidence>
<protein>
    <submittedName>
        <fullName evidence="2">Type II secretion system protein</fullName>
    </submittedName>
</protein>
<name>A0A955J2H3_UNCKA</name>
<organism evidence="2 3">
    <name type="scientific">candidate division WWE3 bacterium</name>
    <dbReference type="NCBI Taxonomy" id="2053526"/>
    <lineage>
        <taxon>Bacteria</taxon>
        <taxon>Katanobacteria</taxon>
    </lineage>
</organism>
<keyword evidence="1" id="KW-0812">Transmembrane</keyword>
<sequence>MYSNDNTKSLGFTFIELIIVVSLVTLIFGVLLIAIDPVSILVRNRDVARIQDLEHMHRAMDLALKDNEVKLVETLNCKTCTSHTGTTAVDGENGWVKFELVGPTGLSRYIPALPMDPLNKDSFVYTYGATSDGYEFNAVLESPSNIPTMTTDGGNSPSIYEVGTSLEIL</sequence>
<reference evidence="2" key="1">
    <citation type="submission" date="2020-04" db="EMBL/GenBank/DDBJ databases">
        <authorList>
            <person name="Zhang T."/>
        </authorList>
    </citation>
    <scope>NUCLEOTIDE SEQUENCE</scope>
    <source>
        <strain evidence="2">HKST-UBA79</strain>
    </source>
</reference>
<dbReference type="EMBL" id="JAGQNX010000075">
    <property type="protein sequence ID" value="MCA9308387.1"/>
    <property type="molecule type" value="Genomic_DNA"/>
</dbReference>
<comment type="caution">
    <text evidence="2">The sequence shown here is derived from an EMBL/GenBank/DDBJ whole genome shotgun (WGS) entry which is preliminary data.</text>
</comment>
<keyword evidence="1" id="KW-0472">Membrane</keyword>
<accession>A0A955J2H3</accession>
<dbReference type="AlphaFoldDB" id="A0A955J2H3"/>
<dbReference type="Proteomes" id="UP000740557">
    <property type="component" value="Unassembled WGS sequence"/>
</dbReference>
<reference evidence="2" key="2">
    <citation type="journal article" date="2021" name="Microbiome">
        <title>Successional dynamics and alternative stable states in a saline activated sludge microbial community over 9 years.</title>
        <authorList>
            <person name="Wang Y."/>
            <person name="Ye J."/>
            <person name="Ju F."/>
            <person name="Liu L."/>
            <person name="Boyd J.A."/>
            <person name="Deng Y."/>
            <person name="Parks D.H."/>
            <person name="Jiang X."/>
            <person name="Yin X."/>
            <person name="Woodcroft B.J."/>
            <person name="Tyson G.W."/>
            <person name="Hugenholtz P."/>
            <person name="Polz M.F."/>
            <person name="Zhang T."/>
        </authorList>
    </citation>
    <scope>NUCLEOTIDE SEQUENCE</scope>
    <source>
        <strain evidence="2">HKST-UBA79</strain>
    </source>
</reference>
<keyword evidence="1" id="KW-1133">Transmembrane helix</keyword>
<proteinExistence type="predicted"/>
<dbReference type="Gene3D" id="3.30.700.10">
    <property type="entry name" value="Glycoprotein, Type 4 Pilin"/>
    <property type="match status" value="1"/>
</dbReference>
<dbReference type="SUPFAM" id="SSF54523">
    <property type="entry name" value="Pili subunits"/>
    <property type="match status" value="1"/>
</dbReference>
<evidence type="ECO:0000313" key="2">
    <source>
        <dbReference type="EMBL" id="MCA9308387.1"/>
    </source>
</evidence>
<dbReference type="InterPro" id="IPR045584">
    <property type="entry name" value="Pilin-like"/>
</dbReference>
<evidence type="ECO:0000256" key="1">
    <source>
        <dbReference type="SAM" id="Phobius"/>
    </source>
</evidence>
<feature type="transmembrane region" description="Helical" evidence="1">
    <location>
        <begin position="12"/>
        <end position="35"/>
    </location>
</feature>
<gene>
    <name evidence="2" type="ORF">KC980_02660</name>
</gene>